<sequence>MSENSKNETLQIIGFKLNDEEYALEIENVQEIIKKTKMTRVARSKDYIKGVINLRGIVFPIIDLKYRFNMSSQTYDDNMRIIILEVNGVSAGIMVDSVSEVIEVDKSKILANPQQSNSEINTDYLKGVCKVNEDRLMTLLNIEKVLEIKNN</sequence>
<dbReference type="RefSeq" id="WP_134113502.1">
    <property type="nucleotide sequence ID" value="NZ_SOBG01000007.1"/>
</dbReference>
<dbReference type="AlphaFoldDB" id="A0AA46DXN0"/>
<dbReference type="Proteomes" id="UP000294678">
    <property type="component" value="Unassembled WGS sequence"/>
</dbReference>
<dbReference type="InterPro" id="IPR002545">
    <property type="entry name" value="CheW-lke_dom"/>
</dbReference>
<dbReference type="PANTHER" id="PTHR22617">
    <property type="entry name" value="CHEMOTAXIS SENSOR HISTIDINE KINASE-RELATED"/>
    <property type="match status" value="1"/>
</dbReference>
<gene>
    <name evidence="2" type="ORF">EV215_1635</name>
</gene>
<dbReference type="PANTHER" id="PTHR22617:SF23">
    <property type="entry name" value="CHEMOTAXIS PROTEIN CHEW"/>
    <property type="match status" value="1"/>
</dbReference>
<keyword evidence="3" id="KW-1185">Reference proteome</keyword>
<evidence type="ECO:0000313" key="2">
    <source>
        <dbReference type="EMBL" id="TDT68568.1"/>
    </source>
</evidence>
<dbReference type="GO" id="GO:0007165">
    <property type="term" value="P:signal transduction"/>
    <property type="evidence" value="ECO:0007669"/>
    <property type="project" value="InterPro"/>
</dbReference>
<dbReference type="Gene3D" id="2.30.30.40">
    <property type="entry name" value="SH3 Domains"/>
    <property type="match status" value="1"/>
</dbReference>
<dbReference type="InterPro" id="IPR039315">
    <property type="entry name" value="CheW"/>
</dbReference>
<dbReference type="EMBL" id="SOBG01000007">
    <property type="protein sequence ID" value="TDT68568.1"/>
    <property type="molecule type" value="Genomic_DNA"/>
</dbReference>
<proteinExistence type="predicted"/>
<dbReference type="Gene3D" id="2.40.50.180">
    <property type="entry name" value="CheA-289, Domain 4"/>
    <property type="match status" value="1"/>
</dbReference>
<dbReference type="PROSITE" id="PS50851">
    <property type="entry name" value="CHEW"/>
    <property type="match status" value="1"/>
</dbReference>
<dbReference type="SMART" id="SM00260">
    <property type="entry name" value="CheW"/>
    <property type="match status" value="1"/>
</dbReference>
<reference evidence="2 3" key="1">
    <citation type="submission" date="2019-03" db="EMBL/GenBank/DDBJ databases">
        <title>Genomic Encyclopedia of Type Strains, Phase IV (KMG-IV): sequencing the most valuable type-strain genomes for metagenomic binning, comparative biology and taxonomic classification.</title>
        <authorList>
            <person name="Goeker M."/>
        </authorList>
    </citation>
    <scope>NUCLEOTIDE SEQUENCE [LARGE SCALE GENOMIC DNA]</scope>
    <source>
        <strain evidence="2 3">DSM 100055</strain>
    </source>
</reference>
<dbReference type="CDD" id="cd00732">
    <property type="entry name" value="CheW"/>
    <property type="match status" value="1"/>
</dbReference>
<feature type="domain" description="CheW-like" evidence="1">
    <location>
        <begin position="9"/>
        <end position="151"/>
    </location>
</feature>
<dbReference type="InterPro" id="IPR036061">
    <property type="entry name" value="CheW-like_dom_sf"/>
</dbReference>
<protein>
    <submittedName>
        <fullName evidence="2">Purine-binding chemotaxis protein CheW</fullName>
    </submittedName>
</protein>
<dbReference type="GO" id="GO:0005829">
    <property type="term" value="C:cytosol"/>
    <property type="evidence" value="ECO:0007669"/>
    <property type="project" value="TreeGrafter"/>
</dbReference>
<dbReference type="Pfam" id="PF01584">
    <property type="entry name" value="CheW"/>
    <property type="match status" value="1"/>
</dbReference>
<dbReference type="SUPFAM" id="SSF50341">
    <property type="entry name" value="CheW-like"/>
    <property type="match status" value="1"/>
</dbReference>
<accession>A0AA46DXN0</accession>
<name>A0AA46DXN0_9FUSO</name>
<evidence type="ECO:0000259" key="1">
    <source>
        <dbReference type="PROSITE" id="PS50851"/>
    </source>
</evidence>
<comment type="caution">
    <text evidence="2">The sequence shown here is derived from an EMBL/GenBank/DDBJ whole genome shotgun (WGS) entry which is preliminary data.</text>
</comment>
<evidence type="ECO:0000313" key="3">
    <source>
        <dbReference type="Proteomes" id="UP000294678"/>
    </source>
</evidence>
<dbReference type="GO" id="GO:0006935">
    <property type="term" value="P:chemotaxis"/>
    <property type="evidence" value="ECO:0007669"/>
    <property type="project" value="InterPro"/>
</dbReference>
<organism evidence="2 3">
    <name type="scientific">Hypnocyclicus thermotrophus</name>
    <dbReference type="NCBI Taxonomy" id="1627895"/>
    <lineage>
        <taxon>Bacteria</taxon>
        <taxon>Fusobacteriati</taxon>
        <taxon>Fusobacteriota</taxon>
        <taxon>Fusobacteriia</taxon>
        <taxon>Fusobacteriales</taxon>
        <taxon>Fusobacteriaceae</taxon>
        <taxon>Hypnocyclicus</taxon>
    </lineage>
</organism>